<dbReference type="PANTHER" id="PTHR36838">
    <property type="entry name" value="AUXIN EFFLUX CARRIER FAMILY PROTEIN"/>
    <property type="match status" value="1"/>
</dbReference>
<keyword evidence="4" id="KW-1003">Cell membrane</keyword>
<dbReference type="Gene3D" id="1.20.1530.20">
    <property type="match status" value="1"/>
</dbReference>
<feature type="transmembrane region" description="Helical" evidence="8">
    <location>
        <begin position="34"/>
        <end position="53"/>
    </location>
</feature>
<organism evidence="9 10">
    <name type="scientific">Gulosibacter chungangensis</name>
    <dbReference type="NCBI Taxonomy" id="979746"/>
    <lineage>
        <taxon>Bacteria</taxon>
        <taxon>Bacillati</taxon>
        <taxon>Actinomycetota</taxon>
        <taxon>Actinomycetes</taxon>
        <taxon>Micrococcales</taxon>
        <taxon>Microbacteriaceae</taxon>
        <taxon>Gulosibacter</taxon>
    </lineage>
</organism>
<keyword evidence="6 8" id="KW-1133">Transmembrane helix</keyword>
<dbReference type="PANTHER" id="PTHR36838:SF3">
    <property type="entry name" value="TRANSPORTER AUXIN EFFLUX CARRIER EC FAMILY"/>
    <property type="match status" value="1"/>
</dbReference>
<evidence type="ECO:0000256" key="3">
    <source>
        <dbReference type="ARBA" id="ARBA00022448"/>
    </source>
</evidence>
<dbReference type="AlphaFoldDB" id="A0A7J5B912"/>
<keyword evidence="7 8" id="KW-0472">Membrane</keyword>
<dbReference type="RefSeq" id="WP_158052855.1">
    <property type="nucleotide sequence ID" value="NZ_WBKB01000007.1"/>
</dbReference>
<sequence length="310" mass="32746">MVGVLEGFSVIGIIIAIGVLIDRTGWLGTHGRQVLNGLAFHVATPALLFGLMYEAELEVLFSAQFTATAIGMVAVAAIYCVFGAIFRWGLGPTTVGAMSSSYVNSGNLGIPIAVYVLGDGSLVAPVMLVQQLVMGPVMLTILDVTSAARKGRTLKPWQFVVRPFTNPVVVGSLLGLLLNIFHVQAPAFVVEPIALVGGMSVPAVLLAFGMSLRDNKVPFTGGDKWQVATSTVLKSFVHPILAWLLGVFVFGLDDATLLAVVVTAALPTAQNIYTYAANYRVGESLARESILVTTILSVPVILLVSMVIHP</sequence>
<keyword evidence="3" id="KW-0813">Transport</keyword>
<feature type="transmembrane region" description="Helical" evidence="8">
    <location>
        <begin position="159"/>
        <end position="181"/>
    </location>
</feature>
<evidence type="ECO:0000256" key="2">
    <source>
        <dbReference type="ARBA" id="ARBA00010145"/>
    </source>
</evidence>
<comment type="caution">
    <text evidence="9">The sequence shown here is derived from an EMBL/GenBank/DDBJ whole genome shotgun (WGS) entry which is preliminary data.</text>
</comment>
<evidence type="ECO:0000256" key="6">
    <source>
        <dbReference type="ARBA" id="ARBA00022989"/>
    </source>
</evidence>
<gene>
    <name evidence="9" type="ORF">F8O05_11320</name>
</gene>
<accession>A0A7J5B912</accession>
<evidence type="ECO:0000256" key="7">
    <source>
        <dbReference type="ARBA" id="ARBA00023136"/>
    </source>
</evidence>
<keyword evidence="5 8" id="KW-0812">Transmembrane</keyword>
<keyword evidence="10" id="KW-1185">Reference proteome</keyword>
<protein>
    <submittedName>
        <fullName evidence="9">AEC family transporter</fullName>
    </submittedName>
</protein>
<evidence type="ECO:0000256" key="5">
    <source>
        <dbReference type="ARBA" id="ARBA00022692"/>
    </source>
</evidence>
<evidence type="ECO:0000313" key="9">
    <source>
        <dbReference type="EMBL" id="KAB1641904.1"/>
    </source>
</evidence>
<feature type="transmembrane region" description="Helical" evidence="8">
    <location>
        <begin position="65"/>
        <end position="88"/>
    </location>
</feature>
<evidence type="ECO:0000256" key="8">
    <source>
        <dbReference type="SAM" id="Phobius"/>
    </source>
</evidence>
<name>A0A7J5B912_9MICO</name>
<evidence type="ECO:0000313" key="10">
    <source>
        <dbReference type="Proteomes" id="UP000433493"/>
    </source>
</evidence>
<dbReference type="GO" id="GO:0005886">
    <property type="term" value="C:plasma membrane"/>
    <property type="evidence" value="ECO:0007669"/>
    <property type="project" value="UniProtKB-SubCell"/>
</dbReference>
<evidence type="ECO:0000256" key="1">
    <source>
        <dbReference type="ARBA" id="ARBA00004651"/>
    </source>
</evidence>
<feature type="transmembrane region" description="Helical" evidence="8">
    <location>
        <begin position="193"/>
        <end position="212"/>
    </location>
</feature>
<dbReference type="InterPro" id="IPR004776">
    <property type="entry name" value="Mem_transp_PIN-like"/>
</dbReference>
<dbReference type="OrthoDB" id="5405318at2"/>
<comment type="similarity">
    <text evidence="2">Belongs to the auxin efflux carrier (TC 2.A.69) family.</text>
</comment>
<dbReference type="Pfam" id="PF03547">
    <property type="entry name" value="Mem_trans"/>
    <property type="match status" value="1"/>
</dbReference>
<comment type="subcellular location">
    <subcellularLocation>
        <location evidence="1">Cell membrane</location>
        <topology evidence="1">Multi-pass membrane protein</topology>
    </subcellularLocation>
</comment>
<dbReference type="EMBL" id="WBKB01000007">
    <property type="protein sequence ID" value="KAB1641904.1"/>
    <property type="molecule type" value="Genomic_DNA"/>
</dbReference>
<dbReference type="InterPro" id="IPR038770">
    <property type="entry name" value="Na+/solute_symporter_sf"/>
</dbReference>
<feature type="transmembrane region" description="Helical" evidence="8">
    <location>
        <begin position="7"/>
        <end position="28"/>
    </location>
</feature>
<dbReference type="Proteomes" id="UP000433493">
    <property type="component" value="Unassembled WGS sequence"/>
</dbReference>
<evidence type="ECO:0000256" key="4">
    <source>
        <dbReference type="ARBA" id="ARBA00022475"/>
    </source>
</evidence>
<dbReference type="GO" id="GO:0055085">
    <property type="term" value="P:transmembrane transport"/>
    <property type="evidence" value="ECO:0007669"/>
    <property type="project" value="InterPro"/>
</dbReference>
<reference evidence="9 10" key="1">
    <citation type="submission" date="2019-09" db="EMBL/GenBank/DDBJ databases">
        <title>Phylogeny of genus Pseudoclavibacter and closely related genus.</title>
        <authorList>
            <person name="Li Y."/>
        </authorList>
    </citation>
    <scope>NUCLEOTIDE SEQUENCE [LARGE SCALE GENOMIC DNA]</scope>
    <source>
        <strain evidence="9 10">KCTC 13959</strain>
    </source>
</reference>
<feature type="transmembrane region" description="Helical" evidence="8">
    <location>
        <begin position="289"/>
        <end position="308"/>
    </location>
</feature>
<proteinExistence type="inferred from homology"/>
<feature type="transmembrane region" description="Helical" evidence="8">
    <location>
        <begin position="108"/>
        <end position="129"/>
    </location>
</feature>
<feature type="transmembrane region" description="Helical" evidence="8">
    <location>
        <begin position="232"/>
        <end position="251"/>
    </location>
</feature>